<accession>A0A1I0EXY3</accession>
<dbReference type="EMBL" id="FOHX01000003">
    <property type="protein sequence ID" value="SET49809.1"/>
    <property type="molecule type" value="Genomic_DNA"/>
</dbReference>
<name>A0A1I0EXY3_9ACTN</name>
<dbReference type="AlphaFoldDB" id="A0A1I0EXY3"/>
<evidence type="ECO:0000313" key="2">
    <source>
        <dbReference type="Proteomes" id="UP000199361"/>
    </source>
</evidence>
<proteinExistence type="predicted"/>
<dbReference type="RefSeq" id="WP_143082173.1">
    <property type="nucleotide sequence ID" value="NZ_FOHX01000003.1"/>
</dbReference>
<organism evidence="1 2">
    <name type="scientific">Nonomuraea wenchangensis</name>
    <dbReference type="NCBI Taxonomy" id="568860"/>
    <lineage>
        <taxon>Bacteria</taxon>
        <taxon>Bacillati</taxon>
        <taxon>Actinomycetota</taxon>
        <taxon>Actinomycetes</taxon>
        <taxon>Streptosporangiales</taxon>
        <taxon>Streptosporangiaceae</taxon>
        <taxon>Nonomuraea</taxon>
    </lineage>
</organism>
<sequence length="63" mass="6803">MSGNVGEEMCTTSPPAPVFQCFRREGGVDVVPSHLPLFVADEQRSMTVEEYFGLPDELGSGTP</sequence>
<dbReference type="STRING" id="568860.SAMN05421811_103230"/>
<keyword evidence="2" id="KW-1185">Reference proteome</keyword>
<gene>
    <name evidence="1" type="ORF">SAMN05421811_103230</name>
</gene>
<dbReference type="Proteomes" id="UP000199361">
    <property type="component" value="Unassembled WGS sequence"/>
</dbReference>
<reference evidence="1 2" key="1">
    <citation type="submission" date="2016-10" db="EMBL/GenBank/DDBJ databases">
        <authorList>
            <person name="de Groot N.N."/>
        </authorList>
    </citation>
    <scope>NUCLEOTIDE SEQUENCE [LARGE SCALE GENOMIC DNA]</scope>
    <source>
        <strain evidence="1 2">CGMCC 4.5598</strain>
    </source>
</reference>
<protein>
    <submittedName>
        <fullName evidence="1">Uncharacterized protein</fullName>
    </submittedName>
</protein>
<evidence type="ECO:0000313" key="1">
    <source>
        <dbReference type="EMBL" id="SET49809.1"/>
    </source>
</evidence>